<dbReference type="Gene3D" id="1.10.530.10">
    <property type="match status" value="1"/>
</dbReference>
<keyword evidence="13" id="KW-0282">Flagellum</keyword>
<evidence type="ECO:0000256" key="6">
    <source>
        <dbReference type="ARBA" id="ARBA00022764"/>
    </source>
</evidence>
<evidence type="ECO:0000256" key="5">
    <source>
        <dbReference type="ARBA" id="ARBA00013433"/>
    </source>
</evidence>
<evidence type="ECO:0000256" key="9">
    <source>
        <dbReference type="ARBA" id="ARBA00023295"/>
    </source>
</evidence>
<dbReference type="NCBIfam" id="TIGR02541">
    <property type="entry name" value="flagell_FlgJ"/>
    <property type="match status" value="1"/>
</dbReference>
<evidence type="ECO:0000256" key="7">
    <source>
        <dbReference type="ARBA" id="ARBA00022795"/>
    </source>
</evidence>
<reference evidence="13 14" key="1">
    <citation type="submission" date="2020-03" db="EMBL/GenBank/DDBJ databases">
        <authorList>
            <person name="Wang L."/>
            <person name="He N."/>
            <person name="Li Y."/>
            <person name="Fang Y."/>
            <person name="Zhang F."/>
        </authorList>
    </citation>
    <scope>NUCLEOTIDE SEQUENCE [LARGE SCALE GENOMIC DNA]</scope>
    <source>
        <strain evidence="14">hsmgli-8</strain>
    </source>
</reference>
<keyword evidence="13" id="KW-0966">Cell projection</keyword>
<keyword evidence="8 13" id="KW-0378">Hydrolase</keyword>
<comment type="similarity">
    <text evidence="3">In the N-terminal section; belongs to the FlgJ family.</text>
</comment>
<keyword evidence="9 13" id="KW-0326">Glycosidase</keyword>
<evidence type="ECO:0000256" key="1">
    <source>
        <dbReference type="ARBA" id="ARBA00002954"/>
    </source>
</evidence>
<dbReference type="RefSeq" id="WP_168085703.1">
    <property type="nucleotide sequence ID" value="NZ_JAAVJI010000016.1"/>
</dbReference>
<keyword evidence="14" id="KW-1185">Reference proteome</keyword>
<evidence type="ECO:0000256" key="10">
    <source>
        <dbReference type="ARBA" id="ARBA00023316"/>
    </source>
</evidence>
<evidence type="ECO:0000256" key="2">
    <source>
        <dbReference type="ARBA" id="ARBA00004418"/>
    </source>
</evidence>
<evidence type="ECO:0000313" key="14">
    <source>
        <dbReference type="Proteomes" id="UP000746535"/>
    </source>
</evidence>
<evidence type="ECO:0000259" key="12">
    <source>
        <dbReference type="SMART" id="SM00047"/>
    </source>
</evidence>
<proteinExistence type="inferred from homology"/>
<comment type="function">
    <text evidence="1">Flagellum-specific muramidase which hydrolyzes the peptidoglycan layer to assemble the rod structure in the periplasmic space.</text>
</comment>
<dbReference type="InterPro" id="IPR013377">
    <property type="entry name" value="FlgJ"/>
</dbReference>
<keyword evidence="10" id="KW-0961">Cell wall biogenesis/degradation</keyword>
<evidence type="ECO:0000256" key="8">
    <source>
        <dbReference type="ARBA" id="ARBA00022801"/>
    </source>
</evidence>
<dbReference type="EMBL" id="JAAVJI010000016">
    <property type="protein sequence ID" value="NJP03129.1"/>
    <property type="molecule type" value="Genomic_DNA"/>
</dbReference>
<dbReference type="Pfam" id="PF01832">
    <property type="entry name" value="Glucosaminidase"/>
    <property type="match status" value="1"/>
</dbReference>
<name>A0ABX0YLG4_9PSED</name>
<feature type="domain" description="Mannosyl-glycoprotein endo-beta-N-acetylglucosamidase-like" evidence="12">
    <location>
        <begin position="266"/>
        <end position="426"/>
    </location>
</feature>
<keyword evidence="7" id="KW-1005">Bacterial flagellum biogenesis</keyword>
<dbReference type="InterPro" id="IPR023346">
    <property type="entry name" value="Lysozyme-like_dom_sf"/>
</dbReference>
<dbReference type="SUPFAM" id="SSF53955">
    <property type="entry name" value="Lysozyme-like"/>
    <property type="match status" value="1"/>
</dbReference>
<dbReference type="InterPro" id="IPR051056">
    <property type="entry name" value="Glycosyl_Hydrolase_73"/>
</dbReference>
<organism evidence="13 14">
    <name type="scientific">Pseudomonas quercus</name>
    <dbReference type="NCBI Taxonomy" id="2722792"/>
    <lineage>
        <taxon>Bacteria</taxon>
        <taxon>Pseudomonadati</taxon>
        <taxon>Pseudomonadota</taxon>
        <taxon>Gammaproteobacteria</taxon>
        <taxon>Pseudomonadales</taxon>
        <taxon>Pseudomonadaceae</taxon>
        <taxon>Pseudomonas</taxon>
    </lineage>
</organism>
<comment type="similarity">
    <text evidence="4">In the C-terminal section; belongs to the glycosyl hydrolase 73 family.</text>
</comment>
<dbReference type="Gene3D" id="2.10.70.40">
    <property type="entry name" value="peptidoglycan hydrolase"/>
    <property type="match status" value="1"/>
</dbReference>
<evidence type="ECO:0000313" key="13">
    <source>
        <dbReference type="EMBL" id="NJP03129.1"/>
    </source>
</evidence>
<dbReference type="InterPro" id="IPR002901">
    <property type="entry name" value="MGlyc_endo_b_GlcNAc-like_dom"/>
</dbReference>
<accession>A0ABX0YLG4</accession>
<dbReference type="PANTHER" id="PTHR33308:SF9">
    <property type="entry name" value="PEPTIDOGLYCAN HYDROLASE FLGJ"/>
    <property type="match status" value="1"/>
</dbReference>
<dbReference type="GO" id="GO:0016798">
    <property type="term" value="F:hydrolase activity, acting on glycosyl bonds"/>
    <property type="evidence" value="ECO:0007669"/>
    <property type="project" value="UniProtKB-KW"/>
</dbReference>
<dbReference type="PANTHER" id="PTHR33308">
    <property type="entry name" value="PEPTIDOGLYCAN HYDROLASE FLGJ"/>
    <property type="match status" value="1"/>
</dbReference>
<dbReference type="SMART" id="SM00047">
    <property type="entry name" value="LYZ2"/>
    <property type="match status" value="1"/>
</dbReference>
<evidence type="ECO:0000256" key="3">
    <source>
        <dbReference type="ARBA" id="ARBA00006880"/>
    </source>
</evidence>
<keyword evidence="6" id="KW-0574">Periplasm</keyword>
<gene>
    <name evidence="13" type="primary">flgJ</name>
    <name evidence="13" type="ORF">HBH25_19995</name>
</gene>
<dbReference type="InterPro" id="IPR019301">
    <property type="entry name" value="Flagellar_prot_FlgJ_N"/>
</dbReference>
<dbReference type="Proteomes" id="UP000746535">
    <property type="component" value="Unassembled WGS sequence"/>
</dbReference>
<sequence>MDMPSGGVSSGKDSGAYTDLNRLSSLKVGDRDSDANLRKVAQEFESVFVGQMLKSMRSANDVLAKDNPMNTEAVKQYQDMYDQQLSVSLSHTGNGIGLQDVLMRQLSKTKDASHTGANPFARPDSTTHALGAVRNGSAEAHSAAASAHNDMAMLNQRRLALPSKSVDRLLAGIVPGETEATTRNTLVRGDAPHANLLHPQNLNNRINVPATAPSSIATAVANAHASTADNAVGAETAGAYGDWTKDYATAPKAADTGTRTLAQVPLAPGKAAFASHDDFINTMLPMAQEAAARIGVDPKVLVAQAALETGWGKSVLRDSDGSSSHNLFNIKAGSSWKGDTTRAVTAEYEGGQVVKESAQFRAYDSFADSFHDLVNLLQNNDRYQDVVKSADNPEQFVKELQKAGYATDPHYASKIASIAKQLQGYENFASSGSSTTL</sequence>
<keyword evidence="13" id="KW-0969">Cilium</keyword>
<protein>
    <recommendedName>
        <fullName evidence="5">Peptidoglycan hydrolase FlgJ</fullName>
    </recommendedName>
    <alternativeName>
        <fullName evidence="11">Muramidase FlgJ</fullName>
    </alternativeName>
</protein>
<evidence type="ECO:0000256" key="4">
    <source>
        <dbReference type="ARBA" id="ARBA00007974"/>
    </source>
</evidence>
<dbReference type="Pfam" id="PF10135">
    <property type="entry name" value="Rod-binding"/>
    <property type="match status" value="1"/>
</dbReference>
<comment type="caution">
    <text evidence="13">The sequence shown here is derived from an EMBL/GenBank/DDBJ whole genome shotgun (WGS) entry which is preliminary data.</text>
</comment>
<evidence type="ECO:0000256" key="11">
    <source>
        <dbReference type="ARBA" id="ARBA00030835"/>
    </source>
</evidence>
<comment type="subcellular location">
    <subcellularLocation>
        <location evidence="2">Periplasm</location>
    </subcellularLocation>
</comment>